<organism evidence="2 3">
    <name type="scientific">Plakobranchus ocellatus</name>
    <dbReference type="NCBI Taxonomy" id="259542"/>
    <lineage>
        <taxon>Eukaryota</taxon>
        <taxon>Metazoa</taxon>
        <taxon>Spiralia</taxon>
        <taxon>Lophotrochozoa</taxon>
        <taxon>Mollusca</taxon>
        <taxon>Gastropoda</taxon>
        <taxon>Heterobranchia</taxon>
        <taxon>Euthyneura</taxon>
        <taxon>Panpulmonata</taxon>
        <taxon>Sacoglossa</taxon>
        <taxon>Placobranchoidea</taxon>
        <taxon>Plakobranchidae</taxon>
        <taxon>Plakobranchus</taxon>
    </lineage>
</organism>
<evidence type="ECO:0000256" key="1">
    <source>
        <dbReference type="SAM" id="MobiDB-lite"/>
    </source>
</evidence>
<feature type="region of interest" description="Disordered" evidence="1">
    <location>
        <begin position="82"/>
        <end position="106"/>
    </location>
</feature>
<protein>
    <submittedName>
        <fullName evidence="2">Uncharacterized protein</fullName>
    </submittedName>
</protein>
<accession>A0AAV3Y6F6</accession>
<sequence length="135" mass="15061">MYVLSQAGKLHGDQFPDLPLTVLSRCPNSRSRRVLGKFAPRGPGRHSSDRKPQTAWPVLGSPLTDQSAGMIKLTPTKSYCLPPGHLSQDKVSYRPRESQLGQSPRSRLEKRAGFVIVYSISRPYCGLKRDNKKSQ</sequence>
<dbReference type="Proteomes" id="UP000735302">
    <property type="component" value="Unassembled WGS sequence"/>
</dbReference>
<evidence type="ECO:0000313" key="2">
    <source>
        <dbReference type="EMBL" id="GFN77767.1"/>
    </source>
</evidence>
<name>A0AAV3Y6F6_9GAST</name>
<evidence type="ECO:0000313" key="3">
    <source>
        <dbReference type="Proteomes" id="UP000735302"/>
    </source>
</evidence>
<feature type="compositionally biased region" description="Basic and acidic residues" evidence="1">
    <location>
        <begin position="87"/>
        <end position="97"/>
    </location>
</feature>
<gene>
    <name evidence="2" type="ORF">PoB_000427300</name>
</gene>
<reference evidence="2 3" key="1">
    <citation type="journal article" date="2021" name="Elife">
        <title>Chloroplast acquisition without the gene transfer in kleptoplastic sea slugs, Plakobranchus ocellatus.</title>
        <authorList>
            <person name="Maeda T."/>
            <person name="Takahashi S."/>
            <person name="Yoshida T."/>
            <person name="Shimamura S."/>
            <person name="Takaki Y."/>
            <person name="Nagai Y."/>
            <person name="Toyoda A."/>
            <person name="Suzuki Y."/>
            <person name="Arimoto A."/>
            <person name="Ishii H."/>
            <person name="Satoh N."/>
            <person name="Nishiyama T."/>
            <person name="Hasebe M."/>
            <person name="Maruyama T."/>
            <person name="Minagawa J."/>
            <person name="Obokata J."/>
            <person name="Shigenobu S."/>
        </authorList>
    </citation>
    <scope>NUCLEOTIDE SEQUENCE [LARGE SCALE GENOMIC DNA]</scope>
</reference>
<dbReference type="AlphaFoldDB" id="A0AAV3Y6F6"/>
<keyword evidence="3" id="KW-1185">Reference proteome</keyword>
<comment type="caution">
    <text evidence="2">The sequence shown here is derived from an EMBL/GenBank/DDBJ whole genome shotgun (WGS) entry which is preliminary data.</text>
</comment>
<feature type="region of interest" description="Disordered" evidence="1">
    <location>
        <begin position="33"/>
        <end position="58"/>
    </location>
</feature>
<dbReference type="EMBL" id="BLXT01000501">
    <property type="protein sequence ID" value="GFN77767.1"/>
    <property type="molecule type" value="Genomic_DNA"/>
</dbReference>
<proteinExistence type="predicted"/>